<reference evidence="2 3" key="1">
    <citation type="journal article" date="2015" name="Nature">
        <title>rRNA introns, odd ribosomes, and small enigmatic genomes across a large radiation of phyla.</title>
        <authorList>
            <person name="Brown C.T."/>
            <person name="Hug L.A."/>
            <person name="Thomas B.C."/>
            <person name="Sharon I."/>
            <person name="Castelle C.J."/>
            <person name="Singh A."/>
            <person name="Wilkins M.J."/>
            <person name="Williams K.H."/>
            <person name="Banfield J.F."/>
        </authorList>
    </citation>
    <scope>NUCLEOTIDE SEQUENCE [LARGE SCALE GENOMIC DNA]</scope>
</reference>
<feature type="region of interest" description="Disordered" evidence="1">
    <location>
        <begin position="1"/>
        <end position="43"/>
    </location>
</feature>
<dbReference type="Proteomes" id="UP000034617">
    <property type="component" value="Unassembled WGS sequence"/>
</dbReference>
<accession>A0A0G1GN90</accession>
<organism evidence="2 3">
    <name type="scientific">Candidatus Gottesmanbacteria bacterium GW2011_GWB1_44_11c</name>
    <dbReference type="NCBI Taxonomy" id="1618447"/>
    <lineage>
        <taxon>Bacteria</taxon>
        <taxon>Candidatus Gottesmaniibacteriota</taxon>
    </lineage>
</organism>
<name>A0A0G1GN90_9BACT</name>
<dbReference type="AlphaFoldDB" id="A0A0G1GN90"/>
<evidence type="ECO:0000313" key="3">
    <source>
        <dbReference type="Proteomes" id="UP000034617"/>
    </source>
</evidence>
<evidence type="ECO:0000256" key="1">
    <source>
        <dbReference type="SAM" id="MobiDB-lite"/>
    </source>
</evidence>
<proteinExistence type="predicted"/>
<evidence type="ECO:0000313" key="2">
    <source>
        <dbReference type="EMBL" id="KKT36476.1"/>
    </source>
</evidence>
<dbReference type="EMBL" id="LCHM01000038">
    <property type="protein sequence ID" value="KKT36476.1"/>
    <property type="molecule type" value="Genomic_DNA"/>
</dbReference>
<protein>
    <submittedName>
        <fullName evidence="2">Uncharacterized protein</fullName>
    </submittedName>
</protein>
<gene>
    <name evidence="2" type="ORF">UW22_C0038G0012</name>
</gene>
<comment type="caution">
    <text evidence="2">The sequence shown here is derived from an EMBL/GenBank/DDBJ whole genome shotgun (WGS) entry which is preliminary data.</text>
</comment>
<sequence length="156" mass="15834">MHVKKKRSTNITYKSSPRSRRRIPPATVNAPRTAGVPETGTFGVGTETIGDGVATTMTTCRVGIGVAVAGQTQEKTDGHCGFLQRLIPSMVAQTKPLVHPLSSPQDASHTPGAGGGVVGVGVVVGVEVTVGDGVPVGVDVTVEVIVGVTVWVTVGA</sequence>